<evidence type="ECO:0000256" key="3">
    <source>
        <dbReference type="ARBA" id="ARBA00022475"/>
    </source>
</evidence>
<keyword evidence="4 7" id="KW-0812">Transmembrane</keyword>
<evidence type="ECO:0000256" key="7">
    <source>
        <dbReference type="RuleBase" id="RU363032"/>
    </source>
</evidence>
<protein>
    <submittedName>
        <fullName evidence="9">Peptide ABC transporter permease</fullName>
    </submittedName>
</protein>
<organism evidence="9 10">
    <name type="scientific">Mageeibacillus indolicus</name>
    <dbReference type="NCBI Taxonomy" id="884684"/>
    <lineage>
        <taxon>Bacteria</taxon>
        <taxon>Bacillati</taxon>
        <taxon>Bacillota</taxon>
        <taxon>Clostridia</taxon>
        <taxon>Eubacteriales</taxon>
        <taxon>Oscillospiraceae</taxon>
        <taxon>Mageeibacillus</taxon>
    </lineage>
</organism>
<keyword evidence="3" id="KW-1003">Cell membrane</keyword>
<accession>A0A2J8AZN5</accession>
<dbReference type="PANTHER" id="PTHR30465">
    <property type="entry name" value="INNER MEMBRANE ABC TRANSPORTER"/>
    <property type="match status" value="1"/>
</dbReference>
<feature type="transmembrane region" description="Helical" evidence="7">
    <location>
        <begin position="200"/>
        <end position="219"/>
    </location>
</feature>
<evidence type="ECO:0000256" key="4">
    <source>
        <dbReference type="ARBA" id="ARBA00022692"/>
    </source>
</evidence>
<dbReference type="CDD" id="cd06261">
    <property type="entry name" value="TM_PBP2"/>
    <property type="match status" value="1"/>
</dbReference>
<feature type="domain" description="ABC transmembrane type-1" evidence="8">
    <location>
        <begin position="113"/>
        <end position="319"/>
    </location>
</feature>
<name>A0A2J8AZN5_9FIRM</name>
<evidence type="ECO:0000256" key="1">
    <source>
        <dbReference type="ARBA" id="ARBA00004651"/>
    </source>
</evidence>
<comment type="caution">
    <text evidence="9">The sequence shown here is derived from an EMBL/GenBank/DDBJ whole genome shotgun (WGS) entry which is preliminary data.</text>
</comment>
<keyword evidence="5 7" id="KW-1133">Transmembrane helix</keyword>
<dbReference type="GO" id="GO:0005886">
    <property type="term" value="C:plasma membrane"/>
    <property type="evidence" value="ECO:0007669"/>
    <property type="project" value="UniProtKB-SubCell"/>
</dbReference>
<reference evidence="10" key="1">
    <citation type="submission" date="2017-04" db="EMBL/GenBank/DDBJ databases">
        <authorList>
            <person name="Bumgarner R.E."/>
            <person name="Fredricks D.N."/>
            <person name="Srinivasan S."/>
        </authorList>
    </citation>
    <scope>NUCLEOTIDE SEQUENCE [LARGE SCALE GENOMIC DNA]</scope>
    <source>
        <strain evidence="10">KA00405</strain>
    </source>
</reference>
<keyword evidence="6 7" id="KW-0472">Membrane</keyword>
<comment type="similarity">
    <text evidence="7">Belongs to the binding-protein-dependent transport system permease family.</text>
</comment>
<dbReference type="EMBL" id="NBZD01000004">
    <property type="protein sequence ID" value="PNH17981.1"/>
    <property type="molecule type" value="Genomic_DNA"/>
</dbReference>
<dbReference type="Proteomes" id="UP000236394">
    <property type="component" value="Unassembled WGS sequence"/>
</dbReference>
<sequence length="375" mass="41698">MSSSNFVKTDTDIIGILRYYAGKLLILLVSMACLTVIVFCIARLTPTDPLQSYFGSRVEKMTVQEKAAARERLGLNEPIIVQFKDWLSMSLRGDFGISYKYKLPVTEVIADRLPNTLVLGGVGFLLIFIGALALGIVCAWRENSWLDRILCKLGTVTSCIPEFWLALVLILGFCVHWSLLPSSGAHTIGEDGWVDRLRHIILPLTVVVLEHLWYYAYMVRNKLLTETKSDYVMLCRAKGLSKADTMLKHCVRNVLPGYISLMAIAVAHVLGGTYIVELVFSYPGIGTLAYESARYADYNLLMILCLITGLTVIFCNMLGQVINEKIDPRIKVSNTAIVVKERVSVNTQEGGPEVVKVLAKPNNNQDERKKGSTNA</sequence>
<feature type="transmembrane region" description="Helical" evidence="7">
    <location>
        <begin position="24"/>
        <end position="44"/>
    </location>
</feature>
<evidence type="ECO:0000256" key="6">
    <source>
        <dbReference type="ARBA" id="ARBA00023136"/>
    </source>
</evidence>
<dbReference type="InterPro" id="IPR000515">
    <property type="entry name" value="MetI-like"/>
</dbReference>
<dbReference type="PANTHER" id="PTHR30465:SF0">
    <property type="entry name" value="OLIGOPEPTIDE TRANSPORT SYSTEM PERMEASE PROTEIN APPB"/>
    <property type="match status" value="1"/>
</dbReference>
<evidence type="ECO:0000256" key="2">
    <source>
        <dbReference type="ARBA" id="ARBA00022448"/>
    </source>
</evidence>
<dbReference type="Pfam" id="PF19300">
    <property type="entry name" value="BPD_transp_1_N"/>
    <property type="match status" value="1"/>
</dbReference>
<feature type="transmembrane region" description="Helical" evidence="7">
    <location>
        <begin position="255"/>
        <end position="280"/>
    </location>
</feature>
<evidence type="ECO:0000313" key="10">
    <source>
        <dbReference type="Proteomes" id="UP000236394"/>
    </source>
</evidence>
<keyword evidence="2 7" id="KW-0813">Transport</keyword>
<evidence type="ECO:0000313" key="9">
    <source>
        <dbReference type="EMBL" id="PNH17981.1"/>
    </source>
</evidence>
<feature type="transmembrane region" description="Helical" evidence="7">
    <location>
        <begin position="161"/>
        <end position="180"/>
    </location>
</feature>
<dbReference type="InterPro" id="IPR035906">
    <property type="entry name" value="MetI-like_sf"/>
</dbReference>
<dbReference type="InterPro" id="IPR045621">
    <property type="entry name" value="BPD_transp_1_N"/>
</dbReference>
<dbReference type="RefSeq" id="WP_102892676.1">
    <property type="nucleotide sequence ID" value="NZ_NBZD01000004.1"/>
</dbReference>
<dbReference type="AlphaFoldDB" id="A0A2J8AZN5"/>
<dbReference type="PROSITE" id="PS50928">
    <property type="entry name" value="ABC_TM1"/>
    <property type="match status" value="1"/>
</dbReference>
<feature type="transmembrane region" description="Helical" evidence="7">
    <location>
        <begin position="300"/>
        <end position="319"/>
    </location>
</feature>
<feature type="transmembrane region" description="Helical" evidence="7">
    <location>
        <begin position="117"/>
        <end position="140"/>
    </location>
</feature>
<evidence type="ECO:0000256" key="5">
    <source>
        <dbReference type="ARBA" id="ARBA00022989"/>
    </source>
</evidence>
<evidence type="ECO:0000259" key="8">
    <source>
        <dbReference type="PROSITE" id="PS50928"/>
    </source>
</evidence>
<dbReference type="Gene3D" id="1.10.3720.10">
    <property type="entry name" value="MetI-like"/>
    <property type="match status" value="1"/>
</dbReference>
<gene>
    <name evidence="9" type="ORF">B7R76_06495</name>
</gene>
<proteinExistence type="inferred from homology"/>
<dbReference type="GO" id="GO:0055085">
    <property type="term" value="P:transmembrane transport"/>
    <property type="evidence" value="ECO:0007669"/>
    <property type="project" value="InterPro"/>
</dbReference>
<comment type="subcellular location">
    <subcellularLocation>
        <location evidence="1 7">Cell membrane</location>
        <topology evidence="1 7">Multi-pass membrane protein</topology>
    </subcellularLocation>
</comment>
<dbReference type="Pfam" id="PF00528">
    <property type="entry name" value="BPD_transp_1"/>
    <property type="match status" value="1"/>
</dbReference>
<dbReference type="SUPFAM" id="SSF161098">
    <property type="entry name" value="MetI-like"/>
    <property type="match status" value="1"/>
</dbReference>